<gene>
    <name evidence="6" type="ORF">CCE28_03095</name>
</gene>
<dbReference type="InterPro" id="IPR045851">
    <property type="entry name" value="AMP-bd_C_sf"/>
</dbReference>
<reference evidence="6 7" key="1">
    <citation type="submission" date="2017-06" db="EMBL/GenBank/DDBJ databases">
        <title>Draft genome sequence of anaerobic fermentative bacterium Anaeromicrobium sediminis DY2726D isolated from West Pacific Ocean sediments.</title>
        <authorList>
            <person name="Zeng X."/>
        </authorList>
    </citation>
    <scope>NUCLEOTIDE SEQUENCE [LARGE SCALE GENOMIC DNA]</scope>
    <source>
        <strain evidence="6 7">DY2726D</strain>
    </source>
</reference>
<dbReference type="GO" id="GO:0004467">
    <property type="term" value="F:long-chain fatty acid-CoA ligase activity"/>
    <property type="evidence" value="ECO:0007669"/>
    <property type="project" value="UniProtKB-EC"/>
</dbReference>
<feature type="domain" description="AMP-dependent synthetase/ligase" evidence="5">
    <location>
        <begin position="8"/>
        <end position="85"/>
    </location>
</feature>
<dbReference type="RefSeq" id="WP_095130891.1">
    <property type="nucleotide sequence ID" value="NZ_NIBG01000002.1"/>
</dbReference>
<dbReference type="Pfam" id="PF23562">
    <property type="entry name" value="AMP-binding_C_3"/>
    <property type="match status" value="1"/>
</dbReference>
<comment type="catalytic activity">
    <reaction evidence="3">
        <text>a long-chain fatty acid + ATP + CoA = a long-chain fatty acyl-CoA + AMP + diphosphate</text>
        <dbReference type="Rhea" id="RHEA:15421"/>
        <dbReference type="ChEBI" id="CHEBI:30616"/>
        <dbReference type="ChEBI" id="CHEBI:33019"/>
        <dbReference type="ChEBI" id="CHEBI:57287"/>
        <dbReference type="ChEBI" id="CHEBI:57560"/>
        <dbReference type="ChEBI" id="CHEBI:83139"/>
        <dbReference type="ChEBI" id="CHEBI:456215"/>
        <dbReference type="EC" id="6.2.1.3"/>
    </reaction>
    <physiologicalReaction direction="left-to-right" evidence="3">
        <dbReference type="Rhea" id="RHEA:15422"/>
    </physiologicalReaction>
</comment>
<dbReference type="SUPFAM" id="SSF56801">
    <property type="entry name" value="Acetyl-CoA synthetase-like"/>
    <property type="match status" value="1"/>
</dbReference>
<evidence type="ECO:0000313" key="7">
    <source>
        <dbReference type="Proteomes" id="UP000216024"/>
    </source>
</evidence>
<dbReference type="InterPro" id="IPR042099">
    <property type="entry name" value="ANL_N_sf"/>
</dbReference>
<proteinExistence type="predicted"/>
<dbReference type="EMBL" id="NIBG01000002">
    <property type="protein sequence ID" value="PAB60544.1"/>
    <property type="molecule type" value="Genomic_DNA"/>
</dbReference>
<dbReference type="OrthoDB" id="9778383at2"/>
<evidence type="ECO:0000313" key="6">
    <source>
        <dbReference type="EMBL" id="PAB60544.1"/>
    </source>
</evidence>
<dbReference type="Pfam" id="PF00501">
    <property type="entry name" value="AMP-binding"/>
    <property type="match status" value="1"/>
</dbReference>
<dbReference type="Proteomes" id="UP000216024">
    <property type="component" value="Unassembled WGS sequence"/>
</dbReference>
<dbReference type="Gene3D" id="3.30.300.30">
    <property type="match status" value="1"/>
</dbReference>
<dbReference type="GO" id="GO:0005524">
    <property type="term" value="F:ATP binding"/>
    <property type="evidence" value="ECO:0007669"/>
    <property type="project" value="UniProtKB-KW"/>
</dbReference>
<dbReference type="Gene3D" id="3.40.50.12780">
    <property type="entry name" value="N-terminal domain of ligase-like"/>
    <property type="match status" value="1"/>
</dbReference>
<keyword evidence="7" id="KW-1185">Reference proteome</keyword>
<sequence>MYIFLEPAPLDPKYVQGFRDFGITVLNGYGITECSPVISVCRNNYLRDGSIGQVLPCCEVKIDKLPGSDDGEILVKGKTVMLGYYKNEKVTREVMDDGWFRTGDIGKIDNDGFLYITGRKKNLIVLRNGKNIYPEELEMLISNIPYVEEVVVYCEGDSIDIDTNIIAEVYLDNEYIVSNEIEDVKKELEKDIDRINSTLAHYKHIKKIRIRDNEFEKTTTKKIKRFAIKTATGD</sequence>
<evidence type="ECO:0000256" key="4">
    <source>
        <dbReference type="SAM" id="Coils"/>
    </source>
</evidence>
<evidence type="ECO:0000256" key="3">
    <source>
        <dbReference type="ARBA" id="ARBA00024484"/>
    </source>
</evidence>
<dbReference type="PANTHER" id="PTHR43272">
    <property type="entry name" value="LONG-CHAIN-FATTY-ACID--COA LIGASE"/>
    <property type="match status" value="1"/>
</dbReference>
<dbReference type="AlphaFoldDB" id="A0A267MLQ8"/>
<dbReference type="InterPro" id="IPR000873">
    <property type="entry name" value="AMP-dep_synth/lig_dom"/>
</dbReference>
<keyword evidence="4" id="KW-0175">Coiled coil</keyword>
<dbReference type="GO" id="GO:0016020">
    <property type="term" value="C:membrane"/>
    <property type="evidence" value="ECO:0007669"/>
    <property type="project" value="TreeGrafter"/>
</dbReference>
<name>A0A267MLQ8_9FIRM</name>
<feature type="coiled-coil region" evidence="4">
    <location>
        <begin position="178"/>
        <end position="205"/>
    </location>
</feature>
<evidence type="ECO:0000256" key="2">
    <source>
        <dbReference type="ARBA" id="ARBA00022840"/>
    </source>
</evidence>
<accession>A0A267MLQ8</accession>
<keyword evidence="1" id="KW-0547">Nucleotide-binding</keyword>
<comment type="caution">
    <text evidence="6">The sequence shown here is derived from an EMBL/GenBank/DDBJ whole genome shotgun (WGS) entry which is preliminary data.</text>
</comment>
<dbReference type="PANTHER" id="PTHR43272:SF33">
    <property type="entry name" value="AMP-BINDING DOMAIN-CONTAINING PROTEIN-RELATED"/>
    <property type="match status" value="1"/>
</dbReference>
<evidence type="ECO:0000259" key="5">
    <source>
        <dbReference type="Pfam" id="PF00501"/>
    </source>
</evidence>
<evidence type="ECO:0000256" key="1">
    <source>
        <dbReference type="ARBA" id="ARBA00022741"/>
    </source>
</evidence>
<organism evidence="6 7">
    <name type="scientific">Anaeromicrobium sediminis</name>
    <dbReference type="NCBI Taxonomy" id="1478221"/>
    <lineage>
        <taxon>Bacteria</taxon>
        <taxon>Bacillati</taxon>
        <taxon>Bacillota</taxon>
        <taxon>Clostridia</taxon>
        <taxon>Peptostreptococcales</taxon>
        <taxon>Thermotaleaceae</taxon>
        <taxon>Anaeromicrobium</taxon>
    </lineage>
</organism>
<keyword evidence="2" id="KW-0067">ATP-binding</keyword>
<protein>
    <recommendedName>
        <fullName evidence="5">AMP-dependent synthetase/ligase domain-containing protein</fullName>
    </recommendedName>
</protein>